<name>A0ABQ7GPH9_DUNSA</name>
<organism evidence="12 13">
    <name type="scientific">Dunaliella salina</name>
    <name type="common">Green alga</name>
    <name type="synonym">Protococcus salinus</name>
    <dbReference type="NCBI Taxonomy" id="3046"/>
    <lineage>
        <taxon>Eukaryota</taxon>
        <taxon>Viridiplantae</taxon>
        <taxon>Chlorophyta</taxon>
        <taxon>core chlorophytes</taxon>
        <taxon>Chlorophyceae</taxon>
        <taxon>CS clade</taxon>
        <taxon>Chlamydomonadales</taxon>
        <taxon>Dunaliellaceae</taxon>
        <taxon>Dunaliella</taxon>
    </lineage>
</organism>
<evidence type="ECO:0000256" key="11">
    <source>
        <dbReference type="SAM" id="Phobius"/>
    </source>
</evidence>
<dbReference type="Gene3D" id="1.50.40.10">
    <property type="entry name" value="Mitochondrial carrier domain"/>
    <property type="match status" value="1"/>
</dbReference>
<evidence type="ECO:0000256" key="3">
    <source>
        <dbReference type="ARBA" id="ARBA00022448"/>
    </source>
</evidence>
<gene>
    <name evidence="12" type="ORF">DUNSADRAFT_5838</name>
</gene>
<sequence>MMSSEVIKDLVAQSASRPASLVSSLYAGVWGATVCSILIGAVHFSSYETSKRFLFQRLEDLNHIAAPMVKKSQPPASQAQPPLPPALPPAAPQSPRGDDSSRGSSIFDESSSISSNALASSSSSSMGSNTSTSGSVPPGASFPDRQPASEASFSSDIASSSSPHTDSSSGNNHSSNGRRRGRSRQGDRTSSSPDVPLDSQQQQSAQDAGQVHSRNASASQGQQQQPSQSTDMHEPQQQQRSQETLGSSYQQELETQHHHQHHHHLLDDAPSIKSGDKLGVNILASMFTAIATALVESPVELFRHNQQAGMVQGNFMKEMLLTVRHKGPSGLYWGFLPHCFEALPHDISEMLVMGCMKDFHMDALSPRSKPHHQWLQKVPVEAWDLTAGAASGVAAVLVSMPFDCIKTYMQTHGMTLSGQGLLGSMNLFTQTGKGMVARKGLGCMYYGVVPRLIQQVPSSMMGWWAVHAVVRALQPWTIKESKEAR</sequence>
<feature type="compositionally biased region" description="Low complexity" evidence="10">
    <location>
        <begin position="217"/>
        <end position="229"/>
    </location>
</feature>
<comment type="subcellular location">
    <subcellularLocation>
        <location evidence="1">Membrane</location>
        <topology evidence="1">Multi-pass membrane protein</topology>
    </subcellularLocation>
</comment>
<comment type="similarity">
    <text evidence="2 9">Belongs to the mitochondrial carrier (TC 2.A.29) family.</text>
</comment>
<feature type="region of interest" description="Disordered" evidence="10">
    <location>
        <begin position="70"/>
        <end position="270"/>
    </location>
</feature>
<accession>A0ABQ7GPH9</accession>
<keyword evidence="13" id="KW-1185">Reference proteome</keyword>
<evidence type="ECO:0000256" key="8">
    <source>
        <dbReference type="PROSITE-ProRule" id="PRU00282"/>
    </source>
</evidence>
<feature type="compositionally biased region" description="Polar residues" evidence="10">
    <location>
        <begin position="235"/>
        <end position="253"/>
    </location>
</feature>
<keyword evidence="3 9" id="KW-0813">Transport</keyword>
<feature type="repeat" description="Solcar" evidence="8">
    <location>
        <begin position="276"/>
        <end position="359"/>
    </location>
</feature>
<feature type="compositionally biased region" description="Low complexity" evidence="10">
    <location>
        <begin position="188"/>
        <end position="208"/>
    </location>
</feature>
<proteinExistence type="inferred from homology"/>
<dbReference type="EMBL" id="MU069657">
    <property type="protein sequence ID" value="KAF5836507.1"/>
    <property type="molecule type" value="Genomic_DNA"/>
</dbReference>
<keyword evidence="6 11" id="KW-1133">Transmembrane helix</keyword>
<evidence type="ECO:0000256" key="9">
    <source>
        <dbReference type="RuleBase" id="RU000488"/>
    </source>
</evidence>
<evidence type="ECO:0000256" key="7">
    <source>
        <dbReference type="ARBA" id="ARBA00023136"/>
    </source>
</evidence>
<evidence type="ECO:0000313" key="13">
    <source>
        <dbReference type="Proteomes" id="UP000815325"/>
    </source>
</evidence>
<dbReference type="Pfam" id="PF00153">
    <property type="entry name" value="Mito_carr"/>
    <property type="match status" value="2"/>
</dbReference>
<keyword evidence="7 8" id="KW-0472">Membrane</keyword>
<evidence type="ECO:0000313" key="12">
    <source>
        <dbReference type="EMBL" id="KAF5836507.1"/>
    </source>
</evidence>
<dbReference type="InterPro" id="IPR023395">
    <property type="entry name" value="MCP_dom_sf"/>
</dbReference>
<evidence type="ECO:0000256" key="4">
    <source>
        <dbReference type="ARBA" id="ARBA00022692"/>
    </source>
</evidence>
<comment type="caution">
    <text evidence="12">The sequence shown here is derived from an EMBL/GenBank/DDBJ whole genome shotgun (WGS) entry which is preliminary data.</text>
</comment>
<evidence type="ECO:0000256" key="5">
    <source>
        <dbReference type="ARBA" id="ARBA00022737"/>
    </source>
</evidence>
<protein>
    <submittedName>
        <fullName evidence="12">Mitochondrial carrier domain-containing protein</fullName>
    </submittedName>
</protein>
<evidence type="ECO:0000256" key="10">
    <source>
        <dbReference type="SAM" id="MobiDB-lite"/>
    </source>
</evidence>
<feature type="compositionally biased region" description="Low complexity" evidence="10">
    <location>
        <begin position="148"/>
        <end position="175"/>
    </location>
</feature>
<feature type="compositionally biased region" description="Pro residues" evidence="10">
    <location>
        <begin position="81"/>
        <end position="92"/>
    </location>
</feature>
<evidence type="ECO:0000256" key="2">
    <source>
        <dbReference type="ARBA" id="ARBA00006375"/>
    </source>
</evidence>
<feature type="transmembrane region" description="Helical" evidence="11">
    <location>
        <begin position="21"/>
        <end position="44"/>
    </location>
</feature>
<dbReference type="PANTHER" id="PTHR45667">
    <property type="entry name" value="S-ADENOSYLMETHIONINE MITOCHONDRIAL CARRIER PROTEIN"/>
    <property type="match status" value="1"/>
</dbReference>
<dbReference type="PROSITE" id="PS50920">
    <property type="entry name" value="SOLCAR"/>
    <property type="match status" value="2"/>
</dbReference>
<keyword evidence="5" id="KW-0677">Repeat</keyword>
<evidence type="ECO:0000256" key="6">
    <source>
        <dbReference type="ARBA" id="ARBA00022989"/>
    </source>
</evidence>
<reference evidence="12" key="1">
    <citation type="submission" date="2017-08" db="EMBL/GenBank/DDBJ databases">
        <authorList>
            <person name="Polle J.E."/>
            <person name="Barry K."/>
            <person name="Cushman J."/>
            <person name="Schmutz J."/>
            <person name="Tran D."/>
            <person name="Hathwaick L.T."/>
            <person name="Yim W.C."/>
            <person name="Jenkins J."/>
            <person name="Mckie-Krisberg Z.M."/>
            <person name="Prochnik S."/>
            <person name="Lindquist E."/>
            <person name="Dockter R.B."/>
            <person name="Adam C."/>
            <person name="Molina H."/>
            <person name="Bunkerborg J."/>
            <person name="Jin E."/>
            <person name="Buchheim M."/>
            <person name="Magnuson J."/>
        </authorList>
    </citation>
    <scope>NUCLEOTIDE SEQUENCE</scope>
    <source>
        <strain evidence="12">CCAP 19/18</strain>
    </source>
</reference>
<dbReference type="InterPro" id="IPR018108">
    <property type="entry name" value="MCP_transmembrane"/>
</dbReference>
<evidence type="ECO:0000256" key="1">
    <source>
        <dbReference type="ARBA" id="ARBA00004141"/>
    </source>
</evidence>
<dbReference type="SUPFAM" id="SSF103506">
    <property type="entry name" value="Mitochondrial carrier"/>
    <property type="match status" value="1"/>
</dbReference>
<feature type="compositionally biased region" description="Low complexity" evidence="10">
    <location>
        <begin position="102"/>
        <end position="135"/>
    </location>
</feature>
<dbReference type="Proteomes" id="UP000815325">
    <property type="component" value="Unassembled WGS sequence"/>
</dbReference>
<feature type="repeat" description="Solcar" evidence="8">
    <location>
        <begin position="379"/>
        <end position="472"/>
    </location>
</feature>
<keyword evidence="4 8" id="KW-0812">Transmembrane</keyword>